<evidence type="ECO:0000313" key="2">
    <source>
        <dbReference type="Proteomes" id="UP001642360"/>
    </source>
</evidence>
<protein>
    <recommendedName>
        <fullName evidence="3">Protein SLOW GREEN 1, chloroplastic</fullName>
    </recommendedName>
</protein>
<evidence type="ECO:0000313" key="1">
    <source>
        <dbReference type="EMBL" id="CAK9141759.1"/>
    </source>
</evidence>
<keyword evidence="2" id="KW-1185">Reference proteome</keyword>
<sequence>LKANARTIVFIVTAFSIIEKLHQLPARAKSPPTLAEELDTQQEQEPESSLLTQFLESNYEAIEALKTLLQQKLEAGEDEESYEVLIKLVSAQPENTKWKFLMARLLNEMGETQQAQNVFEEVLARNPLSFEALFENVLLMDKCGEGEVVITRSEEALKIVEDEKKVKEPLGPLDALGFGWAAHTKILSLSQFLQKNVEESLRSYEELEKDDPNDFRPNFCKGMIYSLFDKNKEAREQFAKYRELSPKKFEVEGYLRTPLSRMKLFG</sequence>
<dbReference type="AlphaFoldDB" id="A0ABC8RFG9"/>
<proteinExistence type="predicted"/>
<feature type="non-terminal residue" evidence="1">
    <location>
        <position position="1"/>
    </location>
</feature>
<dbReference type="InterPro" id="IPR019734">
    <property type="entry name" value="TPR_rpt"/>
</dbReference>
<dbReference type="SUPFAM" id="SSF48452">
    <property type="entry name" value="TPR-like"/>
    <property type="match status" value="1"/>
</dbReference>
<dbReference type="Gene3D" id="1.25.40.10">
    <property type="entry name" value="Tetratricopeptide repeat domain"/>
    <property type="match status" value="2"/>
</dbReference>
<evidence type="ECO:0008006" key="3">
    <source>
        <dbReference type="Google" id="ProtNLM"/>
    </source>
</evidence>
<dbReference type="Pfam" id="PF13174">
    <property type="entry name" value="TPR_6"/>
    <property type="match status" value="1"/>
</dbReference>
<dbReference type="Proteomes" id="UP001642360">
    <property type="component" value="Unassembled WGS sequence"/>
</dbReference>
<dbReference type="EMBL" id="CAUOFW020001170">
    <property type="protein sequence ID" value="CAK9141759.1"/>
    <property type="molecule type" value="Genomic_DNA"/>
</dbReference>
<name>A0ABC8RFG9_9AQUA</name>
<reference evidence="1 2" key="1">
    <citation type="submission" date="2024-02" db="EMBL/GenBank/DDBJ databases">
        <authorList>
            <person name="Vignale AGUSTIN F."/>
            <person name="Sosa J E."/>
            <person name="Modenutti C."/>
        </authorList>
    </citation>
    <scope>NUCLEOTIDE SEQUENCE [LARGE SCALE GENOMIC DNA]</scope>
</reference>
<gene>
    <name evidence="1" type="ORF">ILEXP_LOCUS9379</name>
</gene>
<comment type="caution">
    <text evidence="1">The sequence shown here is derived from an EMBL/GenBank/DDBJ whole genome shotgun (WGS) entry which is preliminary data.</text>
</comment>
<accession>A0ABC8RFG9</accession>
<organism evidence="1 2">
    <name type="scientific">Ilex paraguariensis</name>
    <name type="common">yerba mate</name>
    <dbReference type="NCBI Taxonomy" id="185542"/>
    <lineage>
        <taxon>Eukaryota</taxon>
        <taxon>Viridiplantae</taxon>
        <taxon>Streptophyta</taxon>
        <taxon>Embryophyta</taxon>
        <taxon>Tracheophyta</taxon>
        <taxon>Spermatophyta</taxon>
        <taxon>Magnoliopsida</taxon>
        <taxon>eudicotyledons</taxon>
        <taxon>Gunneridae</taxon>
        <taxon>Pentapetalae</taxon>
        <taxon>asterids</taxon>
        <taxon>campanulids</taxon>
        <taxon>Aquifoliales</taxon>
        <taxon>Aquifoliaceae</taxon>
        <taxon>Ilex</taxon>
    </lineage>
</organism>
<dbReference type="InterPro" id="IPR011990">
    <property type="entry name" value="TPR-like_helical_dom_sf"/>
</dbReference>